<protein>
    <submittedName>
        <fullName evidence="2">Uncharacterized protein</fullName>
    </submittedName>
</protein>
<feature type="signal peptide" evidence="1">
    <location>
        <begin position="1"/>
        <end position="29"/>
    </location>
</feature>
<evidence type="ECO:0000313" key="3">
    <source>
        <dbReference type="Proteomes" id="UP000292136"/>
    </source>
</evidence>
<reference evidence="2 3" key="1">
    <citation type="submission" date="2019-02" db="EMBL/GenBank/DDBJ databases">
        <title>Genomic Encyclopedia of Type Strains, Phase IV (KMG-IV): sequencing the most valuable type-strain genomes for metagenomic binning, comparative biology and taxonomic classification.</title>
        <authorList>
            <person name="Goeker M."/>
        </authorList>
    </citation>
    <scope>NUCLEOTIDE SEQUENCE [LARGE SCALE GENOMIC DNA]</scope>
    <source>
        <strain evidence="2 3">DSM 21223</strain>
    </source>
</reference>
<accession>A0ABY0ITY1</accession>
<gene>
    <name evidence="2" type="ORF">EV678_1770</name>
</gene>
<evidence type="ECO:0000313" key="2">
    <source>
        <dbReference type="EMBL" id="RZT90945.1"/>
    </source>
</evidence>
<dbReference type="RefSeq" id="WP_130459206.1">
    <property type="nucleotide sequence ID" value="NZ_SHKM01000001.1"/>
</dbReference>
<comment type="caution">
    <text evidence="2">The sequence shown here is derived from an EMBL/GenBank/DDBJ whole genome shotgun (WGS) entry which is preliminary data.</text>
</comment>
<organism evidence="2 3">
    <name type="scientific">Azospira oryzae</name>
    <dbReference type="NCBI Taxonomy" id="146939"/>
    <lineage>
        <taxon>Bacteria</taxon>
        <taxon>Pseudomonadati</taxon>
        <taxon>Pseudomonadota</taxon>
        <taxon>Betaproteobacteria</taxon>
        <taxon>Rhodocyclales</taxon>
        <taxon>Rhodocyclaceae</taxon>
        <taxon>Azospira</taxon>
    </lineage>
</organism>
<dbReference type="Proteomes" id="UP000292136">
    <property type="component" value="Unassembled WGS sequence"/>
</dbReference>
<dbReference type="EMBL" id="SHKM01000001">
    <property type="protein sequence ID" value="RZT90945.1"/>
    <property type="molecule type" value="Genomic_DNA"/>
</dbReference>
<keyword evidence="1" id="KW-0732">Signal</keyword>
<feature type="chain" id="PRO_5046013488" evidence="1">
    <location>
        <begin position="30"/>
        <end position="260"/>
    </location>
</feature>
<name>A0ABY0ITY1_9RHOO</name>
<evidence type="ECO:0000256" key="1">
    <source>
        <dbReference type="SAM" id="SignalP"/>
    </source>
</evidence>
<sequence>MHPSAIAAFRHSLCLALLGLLLGAAGAGAAEERKGLEKVQDSFLKLVCGKTAVADNSACARMLGDAGQGDDGARVRQLAAHFVVLTFAEAGTRALEEHEDRGVLAPALLQRIRTAEAELHEACSVLAWTPAARKAAIYPLERADALIAVADVVKAGIKPTARRLRGLASNPVSLLAEVGDVLEDGMADAIYGSASRRGFVAALDIIAPQNKVDGKELKGAWQAVADRLEVSCKSLARLGGAQEESAPVCKVLKPCAELQP</sequence>
<proteinExistence type="predicted"/>
<keyword evidence="3" id="KW-1185">Reference proteome</keyword>